<feature type="transmembrane region" description="Helical" evidence="2">
    <location>
        <begin position="143"/>
        <end position="162"/>
    </location>
</feature>
<feature type="compositionally biased region" description="Basic residues" evidence="1">
    <location>
        <begin position="1"/>
        <end position="11"/>
    </location>
</feature>
<dbReference type="OrthoDB" id="3365211at2759"/>
<gene>
    <name evidence="3" type="ORF">EXIGLDRAFT_599427</name>
</gene>
<protein>
    <recommendedName>
        <fullName evidence="5">Transmembrane protein</fullName>
    </recommendedName>
</protein>
<keyword evidence="2" id="KW-1133">Transmembrane helix</keyword>
<dbReference type="PANTHER" id="PTHR35872">
    <property type="entry name" value="INTEGRAL MEMBRANE PROTEIN (AFU_ORTHOLOGUE AFUA_5G07110)"/>
    <property type="match status" value="1"/>
</dbReference>
<name>A0A165QKV8_EXIGL</name>
<feature type="region of interest" description="Disordered" evidence="1">
    <location>
        <begin position="1"/>
        <end position="21"/>
    </location>
</feature>
<evidence type="ECO:0000256" key="1">
    <source>
        <dbReference type="SAM" id="MobiDB-lite"/>
    </source>
</evidence>
<evidence type="ECO:0000256" key="2">
    <source>
        <dbReference type="SAM" id="Phobius"/>
    </source>
</evidence>
<dbReference type="InParanoid" id="A0A165QKV8"/>
<keyword evidence="4" id="KW-1185">Reference proteome</keyword>
<evidence type="ECO:0000313" key="3">
    <source>
        <dbReference type="EMBL" id="KZW03764.1"/>
    </source>
</evidence>
<evidence type="ECO:0008006" key="5">
    <source>
        <dbReference type="Google" id="ProtNLM"/>
    </source>
</evidence>
<dbReference type="InterPro" id="IPR021369">
    <property type="entry name" value="DUF2985"/>
</dbReference>
<keyword evidence="2" id="KW-0812">Transmembrane</keyword>
<accession>A0A165QKV8</accession>
<sequence length="436" mass="48849">MARSGSQRRRQSTGVQERPSRLAAALGVSTEEEVHDQQLVDHLDVIDGHVSVVSTLTNTANSILIPPLPFYNRTPTVDLQAITRDDAMSPSLEATTSQECLEKPSADHEIDQHVAEVLGHRATLRRQLSGLWAFLKTPTGAVMGIYGFLVAFWGAAIVLFLGKLINLHNKEKQDIWVEISCQVENALFTITGVGLIPWRVIDTYRIVRIWHYQRVIRKRREQRGLPPLCDENDLPDPVLEPNHVHVLEARQQEQLQKQQEKFQKSQTWYRPHRTDTHKAFPIGTALWICLLTDGNSVFQCMLCGCMWGLNRFDRPAWTTGTLVPASFLCGIAAGVLIWYGGKQTRKTLEVEERLRRALERSEATAVETASIRELREAYEKEQLEKANAPALAPQAEADYDEEAAIGARLVHTAPPSAVSLPEPQPGTSADKHDAAR</sequence>
<dbReference type="Proteomes" id="UP000077266">
    <property type="component" value="Unassembled WGS sequence"/>
</dbReference>
<keyword evidence="2" id="KW-0472">Membrane</keyword>
<proteinExistence type="predicted"/>
<dbReference type="STRING" id="1314781.A0A165QKV8"/>
<feature type="region of interest" description="Disordered" evidence="1">
    <location>
        <begin position="410"/>
        <end position="436"/>
    </location>
</feature>
<dbReference type="Pfam" id="PF11204">
    <property type="entry name" value="DUF2985"/>
    <property type="match status" value="1"/>
</dbReference>
<reference evidence="3 4" key="1">
    <citation type="journal article" date="2016" name="Mol. Biol. Evol.">
        <title>Comparative Genomics of Early-Diverging Mushroom-Forming Fungi Provides Insights into the Origins of Lignocellulose Decay Capabilities.</title>
        <authorList>
            <person name="Nagy L.G."/>
            <person name="Riley R."/>
            <person name="Tritt A."/>
            <person name="Adam C."/>
            <person name="Daum C."/>
            <person name="Floudas D."/>
            <person name="Sun H."/>
            <person name="Yadav J.S."/>
            <person name="Pangilinan J."/>
            <person name="Larsson K.H."/>
            <person name="Matsuura K."/>
            <person name="Barry K."/>
            <person name="Labutti K."/>
            <person name="Kuo R."/>
            <person name="Ohm R.A."/>
            <person name="Bhattacharya S.S."/>
            <person name="Shirouzu T."/>
            <person name="Yoshinaga Y."/>
            <person name="Martin F.M."/>
            <person name="Grigoriev I.V."/>
            <person name="Hibbett D.S."/>
        </authorList>
    </citation>
    <scope>NUCLEOTIDE SEQUENCE [LARGE SCALE GENOMIC DNA]</scope>
    <source>
        <strain evidence="3 4">HHB12029</strain>
    </source>
</reference>
<feature type="transmembrane region" description="Helical" evidence="2">
    <location>
        <begin position="321"/>
        <end position="339"/>
    </location>
</feature>
<dbReference type="PANTHER" id="PTHR35872:SF2">
    <property type="entry name" value="INTEGRAL MEMBRANE PROTEIN (AFU_ORTHOLOGUE AFUA_5G07110)"/>
    <property type="match status" value="1"/>
</dbReference>
<feature type="transmembrane region" description="Helical" evidence="2">
    <location>
        <begin position="285"/>
        <end position="309"/>
    </location>
</feature>
<organism evidence="3 4">
    <name type="scientific">Exidia glandulosa HHB12029</name>
    <dbReference type="NCBI Taxonomy" id="1314781"/>
    <lineage>
        <taxon>Eukaryota</taxon>
        <taxon>Fungi</taxon>
        <taxon>Dikarya</taxon>
        <taxon>Basidiomycota</taxon>
        <taxon>Agaricomycotina</taxon>
        <taxon>Agaricomycetes</taxon>
        <taxon>Auriculariales</taxon>
        <taxon>Exidiaceae</taxon>
        <taxon>Exidia</taxon>
    </lineage>
</organism>
<dbReference type="AlphaFoldDB" id="A0A165QKV8"/>
<dbReference type="EMBL" id="KV425882">
    <property type="protein sequence ID" value="KZW03764.1"/>
    <property type="molecule type" value="Genomic_DNA"/>
</dbReference>
<evidence type="ECO:0000313" key="4">
    <source>
        <dbReference type="Proteomes" id="UP000077266"/>
    </source>
</evidence>